<dbReference type="InterPro" id="IPR046457">
    <property type="entry name" value="PMI_typeI_cat"/>
</dbReference>
<dbReference type="CDD" id="cd07011">
    <property type="entry name" value="cupin_PMI_type_I_N"/>
    <property type="match status" value="1"/>
</dbReference>
<comment type="similarity">
    <text evidence="2">Belongs to the mannose-6-phosphate isomerase type 1 family.</text>
</comment>
<dbReference type="GO" id="GO:0005975">
    <property type="term" value="P:carbohydrate metabolic process"/>
    <property type="evidence" value="ECO:0007669"/>
    <property type="project" value="InterPro"/>
</dbReference>
<evidence type="ECO:0000256" key="8">
    <source>
        <dbReference type="PIRSR" id="PIRSR001480-2"/>
    </source>
</evidence>
<feature type="binding site" evidence="8">
    <location>
        <position position="130"/>
    </location>
    <ligand>
        <name>Zn(2+)</name>
        <dbReference type="ChEBI" id="CHEBI:29105"/>
    </ligand>
</feature>
<dbReference type="SUPFAM" id="SSF51182">
    <property type="entry name" value="RmlC-like cupins"/>
    <property type="match status" value="1"/>
</dbReference>
<evidence type="ECO:0000256" key="7">
    <source>
        <dbReference type="PIRSR" id="PIRSR001480-1"/>
    </source>
</evidence>
<dbReference type="InterPro" id="IPR001250">
    <property type="entry name" value="Man6P_Isoase-1"/>
</dbReference>
<dbReference type="KEGG" id="dtm:BJL86_1025"/>
<dbReference type="Gene3D" id="2.60.120.10">
    <property type="entry name" value="Jelly Rolls"/>
    <property type="match status" value="2"/>
</dbReference>
<feature type="domain" description="Phosphomannose isomerase type I catalytic" evidence="9">
    <location>
        <begin position="4"/>
        <end position="146"/>
    </location>
</feature>
<evidence type="ECO:0000256" key="2">
    <source>
        <dbReference type="ARBA" id="ARBA00010772"/>
    </source>
</evidence>
<feature type="active site" evidence="7">
    <location>
        <position position="281"/>
    </location>
</feature>
<keyword evidence="5 8" id="KW-0862">Zinc</keyword>
<dbReference type="GO" id="GO:0008270">
    <property type="term" value="F:zinc ion binding"/>
    <property type="evidence" value="ECO:0007669"/>
    <property type="project" value="InterPro"/>
</dbReference>
<dbReference type="GO" id="GO:0009298">
    <property type="term" value="P:GDP-mannose biosynthetic process"/>
    <property type="evidence" value="ECO:0007669"/>
    <property type="project" value="InterPro"/>
</dbReference>
<name>A0A173LJX0_9ACTN</name>
<dbReference type="InterPro" id="IPR018050">
    <property type="entry name" value="Pmannose_isomerase-type1_CS"/>
</dbReference>
<evidence type="ECO:0000256" key="4">
    <source>
        <dbReference type="ARBA" id="ARBA00022723"/>
    </source>
</evidence>
<organism evidence="10 11">
    <name type="scientific">Dietzia timorensis</name>
    <dbReference type="NCBI Taxonomy" id="499555"/>
    <lineage>
        <taxon>Bacteria</taxon>
        <taxon>Bacillati</taxon>
        <taxon>Actinomycetota</taxon>
        <taxon>Actinomycetes</taxon>
        <taxon>Mycobacteriales</taxon>
        <taxon>Dietziaceae</taxon>
        <taxon>Dietzia</taxon>
    </lineage>
</organism>
<comment type="catalytic activity">
    <reaction evidence="1">
        <text>D-mannose 6-phosphate = D-fructose 6-phosphate</text>
        <dbReference type="Rhea" id="RHEA:12356"/>
        <dbReference type="ChEBI" id="CHEBI:58735"/>
        <dbReference type="ChEBI" id="CHEBI:61527"/>
        <dbReference type="EC" id="5.3.1.8"/>
    </reaction>
</comment>
<dbReference type="PANTHER" id="PTHR10309">
    <property type="entry name" value="MANNOSE-6-PHOSPHATE ISOMERASE"/>
    <property type="match status" value="1"/>
</dbReference>
<evidence type="ECO:0000259" key="9">
    <source>
        <dbReference type="Pfam" id="PF20511"/>
    </source>
</evidence>
<dbReference type="NCBIfam" id="TIGR00218">
    <property type="entry name" value="manA"/>
    <property type="match status" value="1"/>
</dbReference>
<keyword evidence="4 8" id="KW-0479">Metal-binding</keyword>
<gene>
    <name evidence="10" type="ORF">BJL86_1025</name>
</gene>
<dbReference type="RefSeq" id="WP_067474810.1">
    <property type="nucleotide sequence ID" value="NZ_CP015961.1"/>
</dbReference>
<dbReference type="AlphaFoldDB" id="A0A173LJX0"/>
<dbReference type="Gene3D" id="1.10.441.10">
    <property type="entry name" value="Phosphomannose Isomerase, domain 2"/>
    <property type="match status" value="1"/>
</dbReference>
<feature type="binding site" evidence="8">
    <location>
        <position position="262"/>
    </location>
    <ligand>
        <name>Zn(2+)</name>
        <dbReference type="ChEBI" id="CHEBI:29105"/>
    </ligand>
</feature>
<proteinExistence type="inferred from homology"/>
<dbReference type="GO" id="GO:0005829">
    <property type="term" value="C:cytosol"/>
    <property type="evidence" value="ECO:0007669"/>
    <property type="project" value="TreeGrafter"/>
</dbReference>
<evidence type="ECO:0000313" key="11">
    <source>
        <dbReference type="Proteomes" id="UP000186104"/>
    </source>
</evidence>
<dbReference type="EC" id="5.3.1.8" evidence="3"/>
<keyword evidence="11" id="KW-1185">Reference proteome</keyword>
<comment type="cofactor">
    <cofactor evidence="8">
        <name>Zn(2+)</name>
        <dbReference type="ChEBI" id="CHEBI:29105"/>
    </cofactor>
    <text evidence="8">Binds 1 zinc ion per subunit.</text>
</comment>
<feature type="binding site" evidence="8">
    <location>
        <position position="95"/>
    </location>
    <ligand>
        <name>Zn(2+)</name>
        <dbReference type="ChEBI" id="CHEBI:29105"/>
    </ligand>
</feature>
<dbReference type="PIRSF" id="PIRSF001480">
    <property type="entry name" value="Mannose-6-phosphate_isomerase"/>
    <property type="match status" value="1"/>
</dbReference>
<dbReference type="STRING" id="499555.BJL86_1025"/>
<evidence type="ECO:0000256" key="6">
    <source>
        <dbReference type="ARBA" id="ARBA00023235"/>
    </source>
</evidence>
<evidence type="ECO:0000256" key="3">
    <source>
        <dbReference type="ARBA" id="ARBA00011956"/>
    </source>
</evidence>
<evidence type="ECO:0000256" key="5">
    <source>
        <dbReference type="ARBA" id="ARBA00022833"/>
    </source>
</evidence>
<evidence type="ECO:0000256" key="1">
    <source>
        <dbReference type="ARBA" id="ARBA00000757"/>
    </source>
</evidence>
<dbReference type="Pfam" id="PF20511">
    <property type="entry name" value="PMI_typeI_cat"/>
    <property type="match status" value="1"/>
</dbReference>
<accession>A0A173LJX0</accession>
<dbReference type="InterPro" id="IPR011051">
    <property type="entry name" value="RmlC_Cupin_sf"/>
</dbReference>
<dbReference type="PRINTS" id="PR00714">
    <property type="entry name" value="MAN6PISMRASE"/>
</dbReference>
<dbReference type="InterPro" id="IPR014710">
    <property type="entry name" value="RmlC-like_jellyroll"/>
</dbReference>
<protein>
    <recommendedName>
        <fullName evidence="3">mannose-6-phosphate isomerase</fullName>
        <ecNumber evidence="3">5.3.1.8</ecNumber>
    </recommendedName>
</protein>
<evidence type="ECO:0000313" key="10">
    <source>
        <dbReference type="EMBL" id="ANI91818.1"/>
    </source>
</evidence>
<keyword evidence="6 10" id="KW-0413">Isomerase</keyword>
<feature type="binding site" evidence="8">
    <location>
        <position position="93"/>
    </location>
    <ligand>
        <name>Zn(2+)</name>
        <dbReference type="ChEBI" id="CHEBI:29105"/>
    </ligand>
</feature>
<dbReference type="Proteomes" id="UP000186104">
    <property type="component" value="Chromosome"/>
</dbReference>
<dbReference type="EMBL" id="CP015961">
    <property type="protein sequence ID" value="ANI91818.1"/>
    <property type="molecule type" value="Genomic_DNA"/>
</dbReference>
<sequence>MDILSPAERTYAWGSRVALPRLSGEPTPAQYPIAERWFGAHPTGPATIDGVGLNEIISADPIRALGDDTAEAYEDTLPFMVKLLAADRALSLQAHPSRAIAAEGYDRESSQGIAVDATNRNYRDRNHKPELIVALSPFRALAGFRPPDDTIRILDIIGCERLRPYRDMLDAQRDDEGLRAIFTSFITLPRSSAAELVDDVVSRLVHMLADGSVPAEMLSVCKGILELSEQYPGDSGVLGALLLNLVELTPGEGLYLGEGSLHAYLSGMGIEVMANSDNVLRGGLTSKHIDVPELLRVLDFSPLARPVVTTSPEFPPNAEPADALEVERYPTAAEEFHVSRIRASSDCRVELDDSGPQIIVCTRGRAGELAAGAGAWIAAEASAGSLDMKAGSEIFRIRVAQLPRT</sequence>
<reference evidence="10 11" key="1">
    <citation type="submission" date="2016-06" db="EMBL/GenBank/DDBJ databases">
        <title>Complete genome sequence of a saline-alkali tolerant type strain Dietzia timorensis ID05-A0528T.</title>
        <authorList>
            <person name="Wu X."/>
        </authorList>
    </citation>
    <scope>NUCLEOTIDE SEQUENCE [LARGE SCALE GENOMIC DNA]</scope>
    <source>
        <strain evidence="10 11">ID05-A0528</strain>
    </source>
</reference>
<dbReference type="PANTHER" id="PTHR10309:SF0">
    <property type="entry name" value="MANNOSE-6-PHOSPHATE ISOMERASE"/>
    <property type="match status" value="1"/>
</dbReference>
<dbReference type="PROSITE" id="PS00965">
    <property type="entry name" value="PMI_I_1"/>
    <property type="match status" value="1"/>
</dbReference>
<dbReference type="InterPro" id="IPR016305">
    <property type="entry name" value="Mannose-6-P_Isomerase"/>
</dbReference>
<dbReference type="GO" id="GO:0004476">
    <property type="term" value="F:mannose-6-phosphate isomerase activity"/>
    <property type="evidence" value="ECO:0007669"/>
    <property type="project" value="UniProtKB-EC"/>
</dbReference>